<dbReference type="Proteomes" id="UP000790377">
    <property type="component" value="Unassembled WGS sequence"/>
</dbReference>
<keyword evidence="2" id="KW-1185">Reference proteome</keyword>
<proteinExistence type="predicted"/>
<evidence type="ECO:0000313" key="2">
    <source>
        <dbReference type="Proteomes" id="UP000790377"/>
    </source>
</evidence>
<protein>
    <submittedName>
        <fullName evidence="1">FAD/NAD(P)-binding domain-containing protein</fullName>
    </submittedName>
</protein>
<sequence>MSGSNRRKLDVVIAGGGIAGASSAIFLSSLEGVNVTILESRSRRSTSVEGGILMLGPNGMNVMKGLSVSAHLLARPNITQVAWLTIVDSAGAFIGKVPQGSVARYGFPSTLASRWDILEVLLDEVERRRIPIKWSSKVIGLKQKDDGVVVQWTENGIQYEKCADLLIGADGIWSSVRTLMYQELNLPIPKPRYSGLLGIGGFVDTTEVPGIYDYLSAERPVVMIQGRNGFIGLTLVGTDVKRIGWWSTYEAADRSREEWNIPREETFKELNRRFSTWAYPVPQVLAVAERPSTEAPLLWPISEVEGLPRWHNHGQVVLIGDAAHAMPPHSGQGASQAMEDAAYLGYLIRQCMSPSKDPGAPNIPDVKSALSALQKAREDRVGHIVAEANRRGDGKRDISAFGMFIKKWSMKLIFAFMSESWMDGWFGYQVPGIGEWEKLRKSAA</sequence>
<accession>A0ACB8ALR2</accession>
<name>A0ACB8ALR2_9AGAM</name>
<comment type="caution">
    <text evidence="1">The sequence shown here is derived from an EMBL/GenBank/DDBJ whole genome shotgun (WGS) entry which is preliminary data.</text>
</comment>
<evidence type="ECO:0000313" key="1">
    <source>
        <dbReference type="EMBL" id="KAH7914481.1"/>
    </source>
</evidence>
<dbReference type="EMBL" id="MU267613">
    <property type="protein sequence ID" value="KAH7914481.1"/>
    <property type="molecule type" value="Genomic_DNA"/>
</dbReference>
<organism evidence="1 2">
    <name type="scientific">Hygrophoropsis aurantiaca</name>
    <dbReference type="NCBI Taxonomy" id="72124"/>
    <lineage>
        <taxon>Eukaryota</taxon>
        <taxon>Fungi</taxon>
        <taxon>Dikarya</taxon>
        <taxon>Basidiomycota</taxon>
        <taxon>Agaricomycotina</taxon>
        <taxon>Agaricomycetes</taxon>
        <taxon>Agaricomycetidae</taxon>
        <taxon>Boletales</taxon>
        <taxon>Coniophorineae</taxon>
        <taxon>Hygrophoropsidaceae</taxon>
        <taxon>Hygrophoropsis</taxon>
    </lineage>
</organism>
<reference evidence="1" key="1">
    <citation type="journal article" date="2021" name="New Phytol.">
        <title>Evolutionary innovations through gain and loss of genes in the ectomycorrhizal Boletales.</title>
        <authorList>
            <person name="Wu G."/>
            <person name="Miyauchi S."/>
            <person name="Morin E."/>
            <person name="Kuo A."/>
            <person name="Drula E."/>
            <person name="Varga T."/>
            <person name="Kohler A."/>
            <person name="Feng B."/>
            <person name="Cao Y."/>
            <person name="Lipzen A."/>
            <person name="Daum C."/>
            <person name="Hundley H."/>
            <person name="Pangilinan J."/>
            <person name="Johnson J."/>
            <person name="Barry K."/>
            <person name="LaButti K."/>
            <person name="Ng V."/>
            <person name="Ahrendt S."/>
            <person name="Min B."/>
            <person name="Choi I.G."/>
            <person name="Park H."/>
            <person name="Plett J.M."/>
            <person name="Magnuson J."/>
            <person name="Spatafora J.W."/>
            <person name="Nagy L.G."/>
            <person name="Henrissat B."/>
            <person name="Grigoriev I.V."/>
            <person name="Yang Z.L."/>
            <person name="Xu J."/>
            <person name="Martin F.M."/>
        </authorList>
    </citation>
    <scope>NUCLEOTIDE SEQUENCE</scope>
    <source>
        <strain evidence="1">ATCC 28755</strain>
    </source>
</reference>
<gene>
    <name evidence="1" type="ORF">BJ138DRAFT_1056866</name>
</gene>